<dbReference type="EMBL" id="MU006746">
    <property type="protein sequence ID" value="KAF2622260.1"/>
    <property type="molecule type" value="Genomic_DNA"/>
</dbReference>
<dbReference type="Proteomes" id="UP000799754">
    <property type="component" value="Unassembled WGS sequence"/>
</dbReference>
<evidence type="ECO:0000313" key="1">
    <source>
        <dbReference type="EMBL" id="KAF2622260.1"/>
    </source>
</evidence>
<name>A0ACB6RK19_9PLEO</name>
<evidence type="ECO:0000313" key="2">
    <source>
        <dbReference type="Proteomes" id="UP000799754"/>
    </source>
</evidence>
<proteinExistence type="predicted"/>
<protein>
    <submittedName>
        <fullName evidence="1">Uncharacterized protein</fullName>
    </submittedName>
</protein>
<accession>A0ACB6RK19</accession>
<comment type="caution">
    <text evidence="1">The sequence shown here is derived from an EMBL/GenBank/DDBJ whole genome shotgun (WGS) entry which is preliminary data.</text>
</comment>
<organism evidence="1 2">
    <name type="scientific">Macroventuria anomochaeta</name>
    <dbReference type="NCBI Taxonomy" id="301207"/>
    <lineage>
        <taxon>Eukaryota</taxon>
        <taxon>Fungi</taxon>
        <taxon>Dikarya</taxon>
        <taxon>Ascomycota</taxon>
        <taxon>Pezizomycotina</taxon>
        <taxon>Dothideomycetes</taxon>
        <taxon>Pleosporomycetidae</taxon>
        <taxon>Pleosporales</taxon>
        <taxon>Pleosporineae</taxon>
        <taxon>Didymellaceae</taxon>
        <taxon>Macroventuria</taxon>
    </lineage>
</organism>
<reference evidence="1" key="1">
    <citation type="journal article" date="2020" name="Stud. Mycol.">
        <title>101 Dothideomycetes genomes: a test case for predicting lifestyles and emergence of pathogens.</title>
        <authorList>
            <person name="Haridas S."/>
            <person name="Albert R."/>
            <person name="Binder M."/>
            <person name="Bloem J."/>
            <person name="Labutti K."/>
            <person name="Salamov A."/>
            <person name="Andreopoulos B."/>
            <person name="Baker S."/>
            <person name="Barry K."/>
            <person name="Bills G."/>
            <person name="Bluhm B."/>
            <person name="Cannon C."/>
            <person name="Castanera R."/>
            <person name="Culley D."/>
            <person name="Daum C."/>
            <person name="Ezra D."/>
            <person name="Gonzalez J."/>
            <person name="Henrissat B."/>
            <person name="Kuo A."/>
            <person name="Liang C."/>
            <person name="Lipzen A."/>
            <person name="Lutzoni F."/>
            <person name="Magnuson J."/>
            <person name="Mondo S."/>
            <person name="Nolan M."/>
            <person name="Ohm R."/>
            <person name="Pangilinan J."/>
            <person name="Park H.-J."/>
            <person name="Ramirez L."/>
            <person name="Alfaro M."/>
            <person name="Sun H."/>
            <person name="Tritt A."/>
            <person name="Yoshinaga Y."/>
            <person name="Zwiers L.-H."/>
            <person name="Turgeon B."/>
            <person name="Goodwin S."/>
            <person name="Spatafora J."/>
            <person name="Crous P."/>
            <person name="Grigoriev I."/>
        </authorList>
    </citation>
    <scope>NUCLEOTIDE SEQUENCE</scope>
    <source>
        <strain evidence="1">CBS 525.71</strain>
    </source>
</reference>
<keyword evidence="2" id="KW-1185">Reference proteome</keyword>
<gene>
    <name evidence="1" type="ORF">BU25DRAFT_463017</name>
</gene>
<sequence>MFLQMWGTFWPLSLKKVRNKTQLRYLFSGPRKNDVLLLEDIDTAGIRHEKMEADTSEKSELDET</sequence>